<dbReference type="SUPFAM" id="SSF49899">
    <property type="entry name" value="Concanavalin A-like lectins/glucanases"/>
    <property type="match status" value="1"/>
</dbReference>
<dbReference type="GO" id="GO:0010855">
    <property type="term" value="F:adenylate cyclase inhibitor activity"/>
    <property type="evidence" value="ECO:0007669"/>
    <property type="project" value="TreeGrafter"/>
</dbReference>
<dbReference type="GO" id="GO:0001965">
    <property type="term" value="F:G-protein alpha-subunit binding"/>
    <property type="evidence" value="ECO:0007669"/>
    <property type="project" value="TreeGrafter"/>
</dbReference>
<dbReference type="GO" id="GO:0005737">
    <property type="term" value="C:cytoplasm"/>
    <property type="evidence" value="ECO:0007669"/>
    <property type="project" value="TreeGrafter"/>
</dbReference>
<dbReference type="Pfam" id="PF17963">
    <property type="entry name" value="Big_9"/>
    <property type="match status" value="1"/>
</dbReference>
<dbReference type="PANTHER" id="PTHR46682:SF1">
    <property type="entry name" value="ADHESION G-PROTEIN COUPLED RECEPTOR V1"/>
    <property type="match status" value="1"/>
</dbReference>
<keyword evidence="3" id="KW-0106">Calcium</keyword>
<evidence type="ECO:0000256" key="1">
    <source>
        <dbReference type="ARBA" id="ARBA00022729"/>
    </source>
</evidence>
<dbReference type="InterPro" id="IPR026919">
    <property type="entry name" value="ADGRV1"/>
</dbReference>
<keyword evidence="9" id="KW-1185">Reference proteome</keyword>
<dbReference type="InterPro" id="IPR001309">
    <property type="entry name" value="Pept_C14_p20"/>
</dbReference>
<dbReference type="Pfam" id="PF13385">
    <property type="entry name" value="Laminin_G_3"/>
    <property type="match status" value="1"/>
</dbReference>
<dbReference type="CDD" id="cd00110">
    <property type="entry name" value="LamG"/>
    <property type="match status" value="1"/>
</dbReference>
<dbReference type="SUPFAM" id="SSF141072">
    <property type="entry name" value="CalX-like"/>
    <property type="match status" value="4"/>
</dbReference>
<evidence type="ECO:0000313" key="8">
    <source>
        <dbReference type="EMBL" id="BAP55053.1"/>
    </source>
</evidence>
<dbReference type="Gene3D" id="2.60.40.2030">
    <property type="match status" value="4"/>
</dbReference>
<dbReference type="SMART" id="SM00282">
    <property type="entry name" value="LamG"/>
    <property type="match status" value="1"/>
</dbReference>
<dbReference type="STRING" id="40754.THII_0756"/>
<dbReference type="SUPFAM" id="SSF49313">
    <property type="entry name" value="Cadherin-like"/>
    <property type="match status" value="2"/>
</dbReference>
<dbReference type="KEGG" id="tig:THII_0756"/>
<name>A0A090ABN6_9GAMM</name>
<dbReference type="InterPro" id="IPR015919">
    <property type="entry name" value="Cadherin-like_sf"/>
</dbReference>
<dbReference type="Gene3D" id="3.40.50.1460">
    <property type="match status" value="1"/>
</dbReference>
<dbReference type="PROSITE" id="PS50025">
    <property type="entry name" value="LAM_G_DOMAIN"/>
    <property type="match status" value="1"/>
</dbReference>
<sequence>MSYANTPPIAGFGYTLGFDGNPKEWYVLTDEVSHLTLKKQVTIEVWFKTTDKENNQILVELENQINANTWESTIELAVENEGRVRASARSSKGWTNVISASAGPFVSDGLWHHAVGIVSKQAVSLYIDGQFIHSEKGMSKEETDLKDNFFIRLGNDKKDERPFSGQIDEVRIWDIARSEEDLKATRYKILPNNEPGLVAYFNFDEGTGEQVYDKVNSWVGHFNNGSGLIFWGISDLDAFPITVHEDTVFNGVLPAYDTDGDTLNYRIIDNSSNGTVQLDPNGSFIYTPYSNVYGSDSFSYQVNDSQADSNLAKVQIVIEGVNDAPHFLAADPPVINENAGAQLIQHWAEFNPGASNESEQQVNSYLVTEISNSSLFVQEPTLDVNGNLYYTPAPNRYGTSTFQVTVKDNGSIEYGGNNLSPPQTFAIQVRPIASTPTVSSAVTQEDVQTTQGLIIDPQGDLSITHFKINHIIGGTLFQSNGITPIKDNEFITVAQGNVGLRFTPTPNRFGQASFAIQAATGNHDNDLGGDIVQASITIQPVADDPTITPASTVEGAQTTQGLVISRHPADGGEVTHFKMTQITNGTLFYHDGITPIHEGNFITFAQGQAGLKFTPTSVAAGYFQVQAAISNQDSGLGGLPITATIQVSSVNKPPILNEIGNKTVSLGQLLDFKATASDPDIPAQNLTFSLVNAPVGAIIDSKTGHFIWTPTTNGVFEVTVMVTDDGTNPNNLSDSETIMIKVTTAPVLEPIAKQVVPIETTVAFTAKATYPGHEPLVFSLVEPPGGASIDQKTGEFIWTPVQIGTVNITIRVTEPIGNLSTEATVPITIMPVTTRLELNLDSVAIFQKGTLKVSGQLQLFPSLSVKKDLIIQLTMTAPDGQVITKTTATAESGEYTFTDLSGFDQLGRYIFQATFAGINTVLASQSAPQSLVVSALAGYAVLIQGRIADGSGMESYNKSLNRVYQHLKDRHFIDQNIDYFNYSLEQAGVDAIPTKADIATTLQQLPQRLNANPAPLYLVMIDHGDLAGQFYLDNGNGEKITPSELNTWLTQLEQALTPQALAQPRIIMVGSCYSGSLLPVLSAPGRVIITSTAPGEESYKGPKEPDEIRSGEFFVEALFAHLGKGRSLKTAFELATASTEAFTRINDSAAVNPWFQDKAAQHPLLDDDGDKHGHHLLYSGADGGQVEPIYLGLGTKYDEYADHNPAEIWTVTPHLQLGLLETSANLFAIVNHPERVKEGQVIVDIRPPSLQLSTNGTEQTEQLEIQQLARTYLTLTEGNRFTGHFDQFEEVGQYEIFYSVRDKLTGELSPLYSSVVYKAKIGNQPPQPFKLYTPKEGQKTATTLILDWENTFDPEGDTVSYTLIIATDPKFNQEVYRQTQSISMAYVNRNTFIRDPLNPNKRGLRDGTTYFWKVQALDKYGAMAESTTFSFQTNNTNAPPSLASIQIFSAINFISLENARLDFWQVDEFGHLILDELGNPLPLEQPPLLYQDQGFYNLLLPYGRRRATIQLAGYQSQDIELDTESGATTLNVAMTPIGGNLVNHGQLQFAVAQTTLAENRGEVDLIVNRVGGDDGEVSVSYDTLAGEATAASDYLLTPGKLTWSDKDSRSQKIPLTILDDDQFEGNESFTLILHTPTGGASLGTNAQLVITILDNEVATDKATISTPSKPPSNDSVNETSPTDKHQAGTLQFLATTYYVNEGIGPVTAFTVTRNGGSEGAVTVQYTITDEGTANIGLDYLGGIGILSWADGDNTPKAIDLTLVDDQLIEDPETIQLRLENPTGGATLGLYQSATLIITDNDKMSEVIAPIDEIAQLQFTSPIYWSKKEDKSAELSVTRTGSSKGEISVQYVATVNSTATAGEDYLGGSGTLHWSAGDEQAKTFTISLLDDDYADEKFIHIILFKPTGTAQLGTPSETILVIQDQDKDNHLNQPPPASIQFIKPADVVNEQSHEILITVMHTGENTEPITVNYETIDGSAVAYQDYLPRQGQLTWLAGENGIASITIPIIEDRLVEAEESFIVKLSNPSPNAQLGTLSQFEVRIQDEVLPETAPLWLPSLGQGVIVNANPGANPEVIDTHAFTFCYEQCPIATAFRGGVSLNGLSYHNPLSLHSHQPVKIIGEMDIDPQQVNQMADILIIAGWKPLPIDDFENYFLRDNQGQIQPWDLNLAHLVAARPRVKLAPTQSVEIYNGLLNRGNLAVFFGYRLEDGTLIFNGEQPIEIQVQ</sequence>
<dbReference type="InterPro" id="IPR038081">
    <property type="entry name" value="CalX-like_sf"/>
</dbReference>
<protein>
    <submittedName>
        <fullName evidence="8">Uncharacterized protein</fullName>
    </submittedName>
</protein>
<organism evidence="8 9">
    <name type="scientific">Thioploca ingrica</name>
    <dbReference type="NCBI Taxonomy" id="40754"/>
    <lineage>
        <taxon>Bacteria</taxon>
        <taxon>Pseudomonadati</taxon>
        <taxon>Pseudomonadota</taxon>
        <taxon>Gammaproteobacteria</taxon>
        <taxon>Thiotrichales</taxon>
        <taxon>Thiotrichaceae</taxon>
        <taxon>Thioploca</taxon>
    </lineage>
</organism>
<dbReference type="Pfam" id="PF05345">
    <property type="entry name" value="He_PIG"/>
    <property type="match status" value="2"/>
</dbReference>
<dbReference type="InterPro" id="IPR013783">
    <property type="entry name" value="Ig-like_fold"/>
</dbReference>
<dbReference type="InterPro" id="IPR006558">
    <property type="entry name" value="LamG-like"/>
</dbReference>
<dbReference type="GO" id="GO:0004197">
    <property type="term" value="F:cysteine-type endopeptidase activity"/>
    <property type="evidence" value="ECO:0007669"/>
    <property type="project" value="InterPro"/>
</dbReference>
<reference evidence="8 9" key="1">
    <citation type="journal article" date="2014" name="ISME J.">
        <title>Ecophysiology of Thioploca ingrica as revealed by the complete genome sequence supplemented with proteomic evidence.</title>
        <authorList>
            <person name="Kojima H."/>
            <person name="Ogura Y."/>
            <person name="Yamamoto N."/>
            <person name="Togashi T."/>
            <person name="Mori H."/>
            <person name="Watanabe T."/>
            <person name="Nemoto F."/>
            <person name="Kurokawa K."/>
            <person name="Hayashi T."/>
            <person name="Fukui M."/>
        </authorList>
    </citation>
    <scope>NUCLEOTIDE SEQUENCE [LARGE SCALE GENOMIC DNA]</scope>
</reference>
<dbReference type="GO" id="GO:0004930">
    <property type="term" value="F:G protein-coupled receptor activity"/>
    <property type="evidence" value="ECO:0007669"/>
    <property type="project" value="InterPro"/>
</dbReference>
<dbReference type="GO" id="GO:0071277">
    <property type="term" value="P:cellular response to calcium ion"/>
    <property type="evidence" value="ECO:0007669"/>
    <property type="project" value="TreeGrafter"/>
</dbReference>
<dbReference type="PANTHER" id="PTHR46682">
    <property type="entry name" value="ADHESION G-PROTEIN COUPLED RECEPTOR V1"/>
    <property type="match status" value="1"/>
</dbReference>
<feature type="compositionally biased region" description="Polar residues" evidence="5">
    <location>
        <begin position="1662"/>
        <end position="1680"/>
    </location>
</feature>
<keyword evidence="2" id="KW-0677">Repeat</keyword>
<proteinExistence type="predicted"/>
<dbReference type="Proteomes" id="UP000031623">
    <property type="component" value="Chromosome"/>
</dbReference>
<dbReference type="GO" id="GO:0005509">
    <property type="term" value="F:calcium ion binding"/>
    <property type="evidence" value="ECO:0007669"/>
    <property type="project" value="InterPro"/>
</dbReference>
<accession>A0A090ABN6</accession>
<dbReference type="GO" id="GO:0006508">
    <property type="term" value="P:proteolysis"/>
    <property type="evidence" value="ECO:0007669"/>
    <property type="project" value="InterPro"/>
</dbReference>
<dbReference type="InterPro" id="IPR013320">
    <property type="entry name" value="ConA-like_dom_sf"/>
</dbReference>
<dbReference type="SMART" id="SM00560">
    <property type="entry name" value="LamGL"/>
    <property type="match status" value="1"/>
</dbReference>
<keyword evidence="4" id="KW-1015">Disulfide bond</keyword>
<dbReference type="SUPFAM" id="SSF49265">
    <property type="entry name" value="Fibronectin type III"/>
    <property type="match status" value="1"/>
</dbReference>
<dbReference type="HOGENOM" id="CLU_230948_0_0_6"/>
<dbReference type="InterPro" id="IPR001791">
    <property type="entry name" value="Laminin_G"/>
</dbReference>
<dbReference type="EMBL" id="AP014633">
    <property type="protein sequence ID" value="BAP55053.1"/>
    <property type="molecule type" value="Genomic_DNA"/>
</dbReference>
<evidence type="ECO:0000259" key="7">
    <source>
        <dbReference type="PROSITE" id="PS50208"/>
    </source>
</evidence>
<dbReference type="SMART" id="SM00237">
    <property type="entry name" value="Calx_beta"/>
    <property type="match status" value="4"/>
</dbReference>
<dbReference type="GO" id="GO:0016020">
    <property type="term" value="C:membrane"/>
    <property type="evidence" value="ECO:0007669"/>
    <property type="project" value="InterPro"/>
</dbReference>
<feature type="domain" description="Laminin G" evidence="6">
    <location>
        <begin position="15"/>
        <end position="198"/>
    </location>
</feature>
<dbReference type="Gene3D" id="2.60.40.10">
    <property type="entry name" value="Immunoglobulins"/>
    <property type="match status" value="3"/>
</dbReference>
<feature type="domain" description="Caspase family p20" evidence="7">
    <location>
        <begin position="994"/>
        <end position="1076"/>
    </location>
</feature>
<evidence type="ECO:0000256" key="4">
    <source>
        <dbReference type="ARBA" id="ARBA00023157"/>
    </source>
</evidence>
<evidence type="ECO:0000259" key="6">
    <source>
        <dbReference type="PROSITE" id="PS50025"/>
    </source>
</evidence>
<gene>
    <name evidence="8" type="ORF">THII_0756</name>
</gene>
<evidence type="ECO:0000256" key="3">
    <source>
        <dbReference type="ARBA" id="ARBA00022837"/>
    </source>
</evidence>
<dbReference type="Pfam" id="PF03160">
    <property type="entry name" value="Calx-beta"/>
    <property type="match status" value="4"/>
</dbReference>
<keyword evidence="1" id="KW-0732">Signal</keyword>
<dbReference type="Gene3D" id="2.60.120.200">
    <property type="match status" value="1"/>
</dbReference>
<dbReference type="InterPro" id="IPR036116">
    <property type="entry name" value="FN3_sf"/>
</dbReference>
<dbReference type="PROSITE" id="PS50208">
    <property type="entry name" value="CASPASE_P20"/>
    <property type="match status" value="1"/>
</dbReference>
<dbReference type="InterPro" id="IPR003644">
    <property type="entry name" value="Calx_beta"/>
</dbReference>
<evidence type="ECO:0000313" key="9">
    <source>
        <dbReference type="Proteomes" id="UP000031623"/>
    </source>
</evidence>
<evidence type="ECO:0000256" key="2">
    <source>
        <dbReference type="ARBA" id="ARBA00022737"/>
    </source>
</evidence>
<dbReference type="Gene3D" id="2.60.40.2810">
    <property type="match status" value="1"/>
</dbReference>
<dbReference type="NCBIfam" id="NF012211">
    <property type="entry name" value="tand_rpt_95"/>
    <property type="match status" value="1"/>
</dbReference>
<feature type="region of interest" description="Disordered" evidence="5">
    <location>
        <begin position="1662"/>
        <end position="1685"/>
    </location>
</feature>
<evidence type="ECO:0000256" key="5">
    <source>
        <dbReference type="SAM" id="MobiDB-lite"/>
    </source>
</evidence>